<dbReference type="PANTHER" id="PTHR23508">
    <property type="entry name" value="CARBOXYLIC ACID TRANSPORTER PROTEIN HOMOLOG"/>
    <property type="match status" value="1"/>
</dbReference>
<dbReference type="RefSeq" id="WP_187673148.1">
    <property type="nucleotide sequence ID" value="NZ_CAJFCI010000079.1"/>
</dbReference>
<feature type="transmembrane region" description="Helical" evidence="5">
    <location>
        <begin position="147"/>
        <end position="172"/>
    </location>
</feature>
<evidence type="ECO:0000313" key="8">
    <source>
        <dbReference type="Proteomes" id="UP000583387"/>
    </source>
</evidence>
<dbReference type="Pfam" id="PF07690">
    <property type="entry name" value="MFS_1"/>
    <property type="match status" value="1"/>
</dbReference>
<dbReference type="AlphaFoldDB" id="A0A7U7IAW0"/>
<keyword evidence="8" id="KW-1185">Reference proteome</keyword>
<feature type="transmembrane region" description="Helical" evidence="5">
    <location>
        <begin position="24"/>
        <end position="47"/>
    </location>
</feature>
<dbReference type="SUPFAM" id="SSF103473">
    <property type="entry name" value="MFS general substrate transporter"/>
    <property type="match status" value="1"/>
</dbReference>
<evidence type="ECO:0000256" key="3">
    <source>
        <dbReference type="ARBA" id="ARBA00022989"/>
    </source>
</evidence>
<feature type="transmembrane region" description="Helical" evidence="5">
    <location>
        <begin position="383"/>
        <end position="408"/>
    </location>
</feature>
<dbReference type="InterPro" id="IPR036259">
    <property type="entry name" value="MFS_trans_sf"/>
</dbReference>
<feature type="transmembrane region" description="Helical" evidence="5">
    <location>
        <begin position="259"/>
        <end position="276"/>
    </location>
</feature>
<dbReference type="Gene3D" id="1.20.1250.20">
    <property type="entry name" value="MFS general substrate transporter like domains"/>
    <property type="match status" value="1"/>
</dbReference>
<name>A0A7U7IAW0_9GAMM</name>
<dbReference type="InterPro" id="IPR011701">
    <property type="entry name" value="MFS"/>
</dbReference>
<dbReference type="EMBL" id="CAJFCI010000079">
    <property type="protein sequence ID" value="CAD5109839.1"/>
    <property type="molecule type" value="Genomic_DNA"/>
</dbReference>
<evidence type="ECO:0000259" key="6">
    <source>
        <dbReference type="PROSITE" id="PS50850"/>
    </source>
</evidence>
<feature type="transmembrane region" description="Helical" evidence="5">
    <location>
        <begin position="115"/>
        <end position="135"/>
    </location>
</feature>
<comment type="subcellular location">
    <subcellularLocation>
        <location evidence="1">Membrane</location>
        <topology evidence="1">Multi-pass membrane protein</topology>
    </subcellularLocation>
</comment>
<organism evidence="7 8">
    <name type="scientific">Zestomonas carbonaria</name>
    <dbReference type="NCBI Taxonomy" id="2762745"/>
    <lineage>
        <taxon>Bacteria</taxon>
        <taxon>Pseudomonadati</taxon>
        <taxon>Pseudomonadota</taxon>
        <taxon>Gammaproteobacteria</taxon>
        <taxon>Pseudomonadales</taxon>
        <taxon>Pseudomonadaceae</taxon>
        <taxon>Zestomonas</taxon>
    </lineage>
</organism>
<evidence type="ECO:0000256" key="5">
    <source>
        <dbReference type="SAM" id="Phobius"/>
    </source>
</evidence>
<evidence type="ECO:0000256" key="1">
    <source>
        <dbReference type="ARBA" id="ARBA00004141"/>
    </source>
</evidence>
<dbReference type="Proteomes" id="UP000583387">
    <property type="component" value="Unassembled WGS sequence"/>
</dbReference>
<dbReference type="InterPro" id="IPR020846">
    <property type="entry name" value="MFS_dom"/>
</dbReference>
<dbReference type="CDD" id="cd17365">
    <property type="entry name" value="MFS_PcaK_like"/>
    <property type="match status" value="1"/>
</dbReference>
<feature type="transmembrane region" description="Helical" evidence="5">
    <location>
        <begin position="414"/>
        <end position="434"/>
    </location>
</feature>
<feature type="transmembrane region" description="Helical" evidence="5">
    <location>
        <begin position="178"/>
        <end position="198"/>
    </location>
</feature>
<dbReference type="PROSITE" id="PS00217">
    <property type="entry name" value="SUGAR_TRANSPORT_2"/>
    <property type="match status" value="1"/>
</dbReference>
<proteinExistence type="predicted"/>
<keyword evidence="2 5" id="KW-0812">Transmembrane</keyword>
<keyword evidence="3 5" id="KW-1133">Transmembrane helix</keyword>
<reference evidence="7 8" key="1">
    <citation type="submission" date="2020-08" db="EMBL/GenBank/DDBJ databases">
        <authorList>
            <person name="Criscuolo A."/>
        </authorList>
    </citation>
    <scope>NUCLEOTIDE SEQUENCE [LARGE SCALE GENOMIC DNA]</scope>
    <source>
        <strain evidence="7">CIP111764</strain>
    </source>
</reference>
<feature type="domain" description="Major facilitator superfamily (MFS) profile" evidence="6">
    <location>
        <begin position="24"/>
        <end position="436"/>
    </location>
</feature>
<dbReference type="InterPro" id="IPR005829">
    <property type="entry name" value="Sugar_transporter_CS"/>
</dbReference>
<keyword evidence="4 5" id="KW-0472">Membrane</keyword>
<evidence type="ECO:0000313" key="7">
    <source>
        <dbReference type="EMBL" id="CAD5109839.1"/>
    </source>
</evidence>
<dbReference type="PANTHER" id="PTHR23508:SF10">
    <property type="entry name" value="CARBOXYLIC ACID TRANSPORTER PROTEIN HOMOLOG"/>
    <property type="match status" value="1"/>
</dbReference>
<comment type="caution">
    <text evidence="7">The sequence shown here is derived from an EMBL/GenBank/DDBJ whole genome shotgun (WGS) entry which is preliminary data.</text>
</comment>
<feature type="transmembrane region" description="Helical" evidence="5">
    <location>
        <begin position="89"/>
        <end position="109"/>
    </location>
</feature>
<dbReference type="PROSITE" id="PS50850">
    <property type="entry name" value="MFS"/>
    <property type="match status" value="1"/>
</dbReference>
<gene>
    <name evidence="7" type="primary">pcaK_4</name>
    <name evidence="7" type="ORF">PSEWESI4_04153</name>
</gene>
<feature type="transmembrane region" description="Helical" evidence="5">
    <location>
        <begin position="323"/>
        <end position="342"/>
    </location>
</feature>
<sequence>MNSKTLHVNDIIDSSPLSALQIRVLLLCFLVVVLDGFDTAAIGYIAPELIREWGIERSQLAPAFAAGLFGMLVGSVGFGPVADRHGRKLVLLISLLIVALGTLACALAPNIEVLTALRFFTGLGLGGVLPNAITLSSEYSPKRRRMLLVTLSYSGFTLGLALGGWVAALLLPLVGWKGLLLCGGIAPLVLLPILCLVLPESICFMADKPAHARRLRDILGRISGRRDLEGVVLTGDVPQQALRSPASTLFSEGRALRTLMLWLTFFCCLFVFYLLTSWLPTILRDSGYALGQTARIAAMLPFGGVVGGIAMAMLMDRVGASRVLPPLCLCAAVALALTGTQLDNGMALLLMVFAVGFTLTGALNNLSILAATFYPTHARATGVAWALSAGRAGSIIGSMLGAVLFAAAGGLQVFFLWIAVPVLVASLALFAMSIRRPAASQLQPQE</sequence>
<dbReference type="GO" id="GO:0005886">
    <property type="term" value="C:plasma membrane"/>
    <property type="evidence" value="ECO:0007669"/>
    <property type="project" value="TreeGrafter"/>
</dbReference>
<accession>A0A7U7IAW0</accession>
<protein>
    <submittedName>
        <fullName evidence="7">4-hydroxybenzoate transporter PcaK</fullName>
    </submittedName>
</protein>
<dbReference type="GO" id="GO:0046943">
    <property type="term" value="F:carboxylic acid transmembrane transporter activity"/>
    <property type="evidence" value="ECO:0007669"/>
    <property type="project" value="TreeGrafter"/>
</dbReference>
<feature type="transmembrane region" description="Helical" evidence="5">
    <location>
        <begin position="296"/>
        <end position="314"/>
    </location>
</feature>
<evidence type="ECO:0000256" key="4">
    <source>
        <dbReference type="ARBA" id="ARBA00023136"/>
    </source>
</evidence>
<feature type="transmembrane region" description="Helical" evidence="5">
    <location>
        <begin position="348"/>
        <end position="371"/>
    </location>
</feature>
<feature type="transmembrane region" description="Helical" evidence="5">
    <location>
        <begin position="59"/>
        <end position="82"/>
    </location>
</feature>
<evidence type="ECO:0000256" key="2">
    <source>
        <dbReference type="ARBA" id="ARBA00022692"/>
    </source>
</evidence>